<dbReference type="AlphaFoldDB" id="A0A430QE78"/>
<evidence type="ECO:0000313" key="3">
    <source>
        <dbReference type="Proteomes" id="UP000290809"/>
    </source>
</evidence>
<keyword evidence="1" id="KW-0472">Membrane</keyword>
<accession>A0A430QE78</accession>
<organism evidence="2 3">
    <name type="scientific">Schistosoma bovis</name>
    <name type="common">Blood fluke</name>
    <dbReference type="NCBI Taxonomy" id="6184"/>
    <lineage>
        <taxon>Eukaryota</taxon>
        <taxon>Metazoa</taxon>
        <taxon>Spiralia</taxon>
        <taxon>Lophotrochozoa</taxon>
        <taxon>Platyhelminthes</taxon>
        <taxon>Trematoda</taxon>
        <taxon>Digenea</taxon>
        <taxon>Strigeidida</taxon>
        <taxon>Schistosomatoidea</taxon>
        <taxon>Schistosomatidae</taxon>
        <taxon>Schistosoma</taxon>
    </lineage>
</organism>
<proteinExistence type="predicted"/>
<keyword evidence="1" id="KW-0812">Transmembrane</keyword>
<feature type="transmembrane region" description="Helical" evidence="1">
    <location>
        <begin position="242"/>
        <end position="266"/>
    </location>
</feature>
<dbReference type="EMBL" id="QMKO01001869">
    <property type="protein sequence ID" value="RTG86041.1"/>
    <property type="molecule type" value="Genomic_DNA"/>
</dbReference>
<evidence type="ECO:0000256" key="1">
    <source>
        <dbReference type="SAM" id="Phobius"/>
    </source>
</evidence>
<evidence type="ECO:0000313" key="2">
    <source>
        <dbReference type="EMBL" id="RTG86041.1"/>
    </source>
</evidence>
<feature type="non-terminal residue" evidence="2">
    <location>
        <position position="267"/>
    </location>
</feature>
<gene>
    <name evidence="2" type="ORF">DC041_0003116</name>
</gene>
<name>A0A430QE78_SCHBO</name>
<keyword evidence="1" id="KW-1133">Transmembrane helix</keyword>
<protein>
    <submittedName>
        <fullName evidence="2">Uncharacterized protein</fullName>
    </submittedName>
</protein>
<dbReference type="STRING" id="6184.A0A430QE78"/>
<reference evidence="2 3" key="1">
    <citation type="journal article" date="2019" name="PLoS Pathog.">
        <title>Genome sequence of the bovine parasite Schistosoma bovis Tanzania.</title>
        <authorList>
            <person name="Oey H."/>
            <person name="Zakrzewski M."/>
            <person name="Gobert G."/>
            <person name="Gravermann K."/>
            <person name="Stoye J."/>
            <person name="Jones M."/>
            <person name="Mcmanus D."/>
            <person name="Krause L."/>
        </authorList>
    </citation>
    <scope>NUCLEOTIDE SEQUENCE [LARGE SCALE GENOMIC DNA]</scope>
    <source>
        <strain evidence="2 3">TAN1997</strain>
    </source>
</reference>
<comment type="caution">
    <text evidence="2">The sequence shown here is derived from an EMBL/GenBank/DDBJ whole genome shotgun (WGS) entry which is preliminary data.</text>
</comment>
<keyword evidence="3" id="KW-1185">Reference proteome</keyword>
<sequence>MLDFRRTPCYDLWSTQKSEVLDADVAYVGCAGYIPSLCDPLLDGLNKLSISPESPDRLSGSGYHIGDNITAVVRSPDSHAMYPKTTKSTHRDFDTARLSTYGSSSNCMETFEKLCGRGHSTQSGTQLPRSDGIFNRAWNDFPLRDAIGAALVILSSKSKASGCRRVMSRSSHRNKKWDRETLKLHSWFNSFCLLEMPASLKQIFLSVRRKLEEDYVLCAFCRNNGELPEIYITHEVSDTFSLVYLFIRNVFITIVPFTICGQYWLFS</sequence>
<dbReference type="Proteomes" id="UP000290809">
    <property type="component" value="Unassembled WGS sequence"/>
</dbReference>